<dbReference type="Pfam" id="PF02984">
    <property type="entry name" value="Cyclin_C"/>
    <property type="match status" value="1"/>
</dbReference>
<evidence type="ECO:0000256" key="5">
    <source>
        <dbReference type="SAM" id="MobiDB-lite"/>
    </source>
</evidence>
<dbReference type="InterPro" id="IPR046965">
    <property type="entry name" value="Cyclin_A/B-like"/>
</dbReference>
<sequence length="423" mass="47756">MASRTRQPISQQLVDLENIPHASKATNQNLGKGSRIPKRAALGDITKNSLVNNKPKEPVKKTVSANLPVKPPQQKTKENVKDNQSLNAAKIKVLKSQAVIAKYANPFANPFTNLPPGPKPKPVVKKDVKKFSPVVIADNVKNIDKNDKGKIFLLSEYVNEIYKYLQYLELKFTIQPKYLIGQVITPSMRSVLVDWMADVQQQYHLLSETLHLSVAIVDLFLQKMRVIGKDKLQLVGVTAMFIACKYEETYSPDISDFVYITDSTYSKEQIISMERVIFQKLNFNLGRPSSVQFLRRYSKAGEVTPMHHTFAKYFIDLALLEYNLVHVRPSLIAAVASFISHSIYKCETGPCPEIWTDTLTFYSSYTFKDLQPYIPILAATILKAHKSKLKAIPKKFASSEAHKISIRAELLSDDLKKLAEGIQ</sequence>
<evidence type="ECO:0000256" key="1">
    <source>
        <dbReference type="ARBA" id="ARBA00022618"/>
    </source>
</evidence>
<dbReference type="InterPro" id="IPR004367">
    <property type="entry name" value="Cyclin_C-dom"/>
</dbReference>
<feature type="compositionally biased region" description="Polar residues" evidence="5">
    <location>
        <begin position="1"/>
        <end position="13"/>
    </location>
</feature>
<proteinExistence type="inferred from homology"/>
<feature type="domain" description="Cyclin-like" evidence="6">
    <location>
        <begin position="194"/>
        <end position="279"/>
    </location>
</feature>
<keyword evidence="2 4" id="KW-0195">Cyclin</keyword>
<evidence type="ECO:0000256" key="2">
    <source>
        <dbReference type="ARBA" id="ARBA00023127"/>
    </source>
</evidence>
<dbReference type="SMART" id="SM01332">
    <property type="entry name" value="Cyclin_C"/>
    <property type="match status" value="1"/>
</dbReference>
<dbReference type="SUPFAM" id="SSF47954">
    <property type="entry name" value="Cyclin-like"/>
    <property type="match status" value="2"/>
</dbReference>
<dbReference type="InterPro" id="IPR013763">
    <property type="entry name" value="Cyclin-like_dom"/>
</dbReference>
<gene>
    <name evidence="8" type="ORF">g.12279</name>
</gene>
<dbReference type="GO" id="GO:0044772">
    <property type="term" value="P:mitotic cell cycle phase transition"/>
    <property type="evidence" value="ECO:0007669"/>
    <property type="project" value="InterPro"/>
</dbReference>
<comment type="similarity">
    <text evidence="4">Belongs to the cyclin family.</text>
</comment>
<dbReference type="AlphaFoldDB" id="A0A1B6CJZ0"/>
<keyword evidence="3" id="KW-0131">Cell cycle</keyword>
<dbReference type="Gene3D" id="1.10.472.10">
    <property type="entry name" value="Cyclin-like"/>
    <property type="match status" value="2"/>
</dbReference>
<dbReference type="PANTHER" id="PTHR10177">
    <property type="entry name" value="CYCLINS"/>
    <property type="match status" value="1"/>
</dbReference>
<organism evidence="8">
    <name type="scientific">Clastoptera arizonana</name>
    <name type="common">Arizona spittle bug</name>
    <dbReference type="NCBI Taxonomy" id="38151"/>
    <lineage>
        <taxon>Eukaryota</taxon>
        <taxon>Metazoa</taxon>
        <taxon>Ecdysozoa</taxon>
        <taxon>Arthropoda</taxon>
        <taxon>Hexapoda</taxon>
        <taxon>Insecta</taxon>
        <taxon>Pterygota</taxon>
        <taxon>Neoptera</taxon>
        <taxon>Paraneoptera</taxon>
        <taxon>Hemiptera</taxon>
        <taxon>Auchenorrhyncha</taxon>
        <taxon>Cercopoidea</taxon>
        <taxon>Clastopteridae</taxon>
        <taxon>Clastoptera</taxon>
    </lineage>
</organism>
<dbReference type="EMBL" id="GEDC01023643">
    <property type="protein sequence ID" value="JAS13655.1"/>
    <property type="molecule type" value="Transcribed_RNA"/>
</dbReference>
<dbReference type="InterPro" id="IPR039361">
    <property type="entry name" value="Cyclin"/>
</dbReference>
<dbReference type="CDD" id="cd20507">
    <property type="entry name" value="CYCLIN_CCNB1-like_rpt1"/>
    <property type="match status" value="1"/>
</dbReference>
<dbReference type="SMART" id="SM00385">
    <property type="entry name" value="CYCLIN"/>
    <property type="match status" value="2"/>
</dbReference>
<feature type="domain" description="Cyclin C-terminal" evidence="7">
    <location>
        <begin position="288"/>
        <end position="410"/>
    </location>
</feature>
<evidence type="ECO:0000259" key="7">
    <source>
        <dbReference type="SMART" id="SM01332"/>
    </source>
</evidence>
<feature type="domain" description="Cyclin-like" evidence="6">
    <location>
        <begin position="292"/>
        <end position="379"/>
    </location>
</feature>
<evidence type="ECO:0000256" key="3">
    <source>
        <dbReference type="ARBA" id="ARBA00023306"/>
    </source>
</evidence>
<reference evidence="8" key="1">
    <citation type="submission" date="2015-12" db="EMBL/GenBank/DDBJ databases">
        <title>De novo transcriptome assembly of four potential Pierce s Disease insect vectors from Arizona vineyards.</title>
        <authorList>
            <person name="Tassone E.E."/>
        </authorList>
    </citation>
    <scope>NUCLEOTIDE SEQUENCE</scope>
</reference>
<keyword evidence="1" id="KW-0132">Cell division</keyword>
<dbReference type="PIRSF" id="PIRSF001771">
    <property type="entry name" value="Cyclin_A_B_D_E"/>
    <property type="match status" value="1"/>
</dbReference>
<evidence type="ECO:0000256" key="4">
    <source>
        <dbReference type="RuleBase" id="RU000383"/>
    </source>
</evidence>
<protein>
    <recommendedName>
        <fullName evidence="9">Cyclin N-terminal domain-containing protein</fullName>
    </recommendedName>
</protein>
<dbReference type="InterPro" id="IPR006671">
    <property type="entry name" value="Cyclin_N"/>
</dbReference>
<dbReference type="Pfam" id="PF00134">
    <property type="entry name" value="Cyclin_N"/>
    <property type="match status" value="1"/>
</dbReference>
<feature type="region of interest" description="Disordered" evidence="5">
    <location>
        <begin position="1"/>
        <end position="83"/>
    </location>
</feature>
<evidence type="ECO:0000259" key="6">
    <source>
        <dbReference type="SMART" id="SM00385"/>
    </source>
</evidence>
<dbReference type="GO" id="GO:0051301">
    <property type="term" value="P:cell division"/>
    <property type="evidence" value="ECO:0007669"/>
    <property type="project" value="UniProtKB-KW"/>
</dbReference>
<dbReference type="GO" id="GO:0016538">
    <property type="term" value="F:cyclin-dependent protein serine/threonine kinase regulator activity"/>
    <property type="evidence" value="ECO:0007669"/>
    <property type="project" value="InterPro"/>
</dbReference>
<name>A0A1B6CJZ0_9HEMI</name>
<evidence type="ECO:0008006" key="9">
    <source>
        <dbReference type="Google" id="ProtNLM"/>
    </source>
</evidence>
<accession>A0A1B6CJZ0</accession>
<dbReference type="InterPro" id="IPR036915">
    <property type="entry name" value="Cyclin-like_sf"/>
</dbReference>
<dbReference type="GO" id="GO:0005634">
    <property type="term" value="C:nucleus"/>
    <property type="evidence" value="ECO:0007669"/>
    <property type="project" value="UniProtKB-ARBA"/>
</dbReference>
<dbReference type="FunFam" id="1.10.472.10:FF:000001">
    <property type="entry name" value="G2/mitotic-specific cyclin"/>
    <property type="match status" value="1"/>
</dbReference>
<evidence type="ECO:0000313" key="8">
    <source>
        <dbReference type="EMBL" id="JAS13655.1"/>
    </source>
</evidence>